<evidence type="ECO:0000256" key="4">
    <source>
        <dbReference type="ARBA" id="ARBA00022679"/>
    </source>
</evidence>
<dbReference type="InterPro" id="IPR003594">
    <property type="entry name" value="HATPase_dom"/>
</dbReference>
<dbReference type="PANTHER" id="PTHR43304">
    <property type="entry name" value="PHYTOCHROME-LIKE PROTEIN CPH1"/>
    <property type="match status" value="1"/>
</dbReference>
<dbReference type="InterPro" id="IPR052162">
    <property type="entry name" value="Sensor_kinase/Photoreceptor"/>
</dbReference>
<keyword evidence="4" id="KW-0808">Transferase</keyword>
<keyword evidence="8" id="KW-0547">Nucleotide-binding</keyword>
<protein>
    <recommendedName>
        <fullName evidence="2">histidine kinase</fullName>
        <ecNumber evidence="2">2.7.13.3</ecNumber>
    </recommendedName>
</protein>
<dbReference type="PANTHER" id="PTHR43304:SF1">
    <property type="entry name" value="PAC DOMAIN-CONTAINING PROTEIN"/>
    <property type="match status" value="1"/>
</dbReference>
<keyword evidence="8" id="KW-0067">ATP-binding</keyword>
<dbReference type="PROSITE" id="PS50109">
    <property type="entry name" value="HIS_KIN"/>
    <property type="match status" value="1"/>
</dbReference>
<dbReference type="SUPFAM" id="SSF55874">
    <property type="entry name" value="ATPase domain of HSP90 chaperone/DNA topoisomerase II/histidine kinase"/>
    <property type="match status" value="1"/>
</dbReference>
<evidence type="ECO:0000256" key="5">
    <source>
        <dbReference type="ARBA" id="ARBA00022777"/>
    </source>
</evidence>
<dbReference type="SMART" id="SM00387">
    <property type="entry name" value="HATPase_c"/>
    <property type="match status" value="1"/>
</dbReference>
<evidence type="ECO:0000259" key="6">
    <source>
        <dbReference type="PROSITE" id="PS50109"/>
    </source>
</evidence>
<keyword evidence="3" id="KW-0597">Phosphoprotein</keyword>
<sequence>MTREEYRILSHLEMPIALLDADGNVRFSNPSFGRRFGKALDSILGKNLEDLLGPGSGFSWNEFKNSKLGKYKILEGFPSEGTAPSFSGNLTLLEGEGEILFELEERSDSEREKRISAVVSRLYHDLQEPIRNLSSFLKLTSDRYSRSMEPKAAEFIRISLQSADRLWTRISGLLRFLRLERRAETFRTVSLENVRDDAFETVGEELKRNGFVVFSEGRFPEVKGDSDLLAELFIQLIHNSIRFRKTSDRSELKIRCEETATFHKISVMDYGIGADLKGDRRVIIFKKYHEIEDDIRPGTGLFFCEKIMELHGGRLEIASEPNAGFTVELFFPKVS</sequence>
<proteinExistence type="predicted"/>
<dbReference type="AlphaFoldDB" id="A0AAE4TYW6"/>
<dbReference type="InterPro" id="IPR035965">
    <property type="entry name" value="PAS-like_dom_sf"/>
</dbReference>
<dbReference type="Gene3D" id="3.30.450.20">
    <property type="entry name" value="PAS domain"/>
    <property type="match status" value="1"/>
</dbReference>
<organism evidence="8 9">
    <name type="scientific">Leptospira ellisii</name>
    <dbReference type="NCBI Taxonomy" id="2023197"/>
    <lineage>
        <taxon>Bacteria</taxon>
        <taxon>Pseudomonadati</taxon>
        <taxon>Spirochaetota</taxon>
        <taxon>Spirochaetia</taxon>
        <taxon>Leptospirales</taxon>
        <taxon>Leptospiraceae</taxon>
        <taxon>Leptospira</taxon>
    </lineage>
</organism>
<dbReference type="Gene3D" id="3.30.565.10">
    <property type="entry name" value="Histidine kinase-like ATPase, C-terminal domain"/>
    <property type="match status" value="1"/>
</dbReference>
<keyword evidence="5" id="KW-0418">Kinase</keyword>
<evidence type="ECO:0000256" key="1">
    <source>
        <dbReference type="ARBA" id="ARBA00000085"/>
    </source>
</evidence>
<name>A0AAE4TYW6_9LEPT</name>
<keyword evidence="9" id="KW-1185">Reference proteome</keyword>
<accession>A0AAE4TYW6</accession>
<dbReference type="Pfam" id="PF02518">
    <property type="entry name" value="HATPase_c"/>
    <property type="match status" value="1"/>
</dbReference>
<reference evidence="8 9" key="1">
    <citation type="journal article" date="2018" name="Microb. Genom.">
        <title>Deciphering the unexplored Leptospira diversity from soils uncovers genomic evolution to virulence.</title>
        <authorList>
            <person name="Thibeaux R."/>
            <person name="Iraola G."/>
            <person name="Ferres I."/>
            <person name="Bierque E."/>
            <person name="Girault D."/>
            <person name="Soupe-Gilbert M.E."/>
            <person name="Picardeau M."/>
            <person name="Goarant C."/>
        </authorList>
    </citation>
    <scope>NUCLEOTIDE SEQUENCE [LARGE SCALE GENOMIC DNA]</scope>
    <source>
        <strain evidence="8 9">ATI7-C-A5</strain>
    </source>
</reference>
<dbReference type="GO" id="GO:0005524">
    <property type="term" value="F:ATP binding"/>
    <property type="evidence" value="ECO:0007669"/>
    <property type="project" value="UniProtKB-KW"/>
</dbReference>
<gene>
    <name evidence="8" type="ORF">CH379_006460</name>
</gene>
<dbReference type="SMART" id="SM00091">
    <property type="entry name" value="PAS"/>
    <property type="match status" value="1"/>
</dbReference>
<dbReference type="Gene3D" id="1.10.287.130">
    <property type="match status" value="1"/>
</dbReference>
<comment type="catalytic activity">
    <reaction evidence="1">
        <text>ATP + protein L-histidine = ADP + protein N-phospho-L-histidine.</text>
        <dbReference type="EC" id="2.7.13.3"/>
    </reaction>
</comment>
<dbReference type="InterPro" id="IPR036097">
    <property type="entry name" value="HisK_dim/P_sf"/>
</dbReference>
<dbReference type="PROSITE" id="PS50112">
    <property type="entry name" value="PAS"/>
    <property type="match status" value="1"/>
</dbReference>
<comment type="caution">
    <text evidence="8">The sequence shown here is derived from an EMBL/GenBank/DDBJ whole genome shotgun (WGS) entry which is preliminary data.</text>
</comment>
<feature type="domain" description="PAS" evidence="7">
    <location>
        <begin position="1"/>
        <end position="54"/>
    </location>
</feature>
<dbReference type="Pfam" id="PF08448">
    <property type="entry name" value="PAS_4"/>
    <property type="match status" value="1"/>
</dbReference>
<dbReference type="EMBL" id="NPEF02000005">
    <property type="protein sequence ID" value="MDV6235266.1"/>
    <property type="molecule type" value="Genomic_DNA"/>
</dbReference>
<evidence type="ECO:0000256" key="2">
    <source>
        <dbReference type="ARBA" id="ARBA00012438"/>
    </source>
</evidence>
<evidence type="ECO:0000256" key="3">
    <source>
        <dbReference type="ARBA" id="ARBA00022553"/>
    </source>
</evidence>
<dbReference type="GO" id="GO:0000155">
    <property type="term" value="F:phosphorelay sensor kinase activity"/>
    <property type="evidence" value="ECO:0007669"/>
    <property type="project" value="InterPro"/>
</dbReference>
<dbReference type="SUPFAM" id="SSF55785">
    <property type="entry name" value="PYP-like sensor domain (PAS domain)"/>
    <property type="match status" value="1"/>
</dbReference>
<dbReference type="RefSeq" id="WP_100745528.1">
    <property type="nucleotide sequence ID" value="NZ_NPEF02000005.1"/>
</dbReference>
<evidence type="ECO:0000313" key="9">
    <source>
        <dbReference type="Proteomes" id="UP000232122"/>
    </source>
</evidence>
<dbReference type="InterPro" id="IPR036890">
    <property type="entry name" value="HATPase_C_sf"/>
</dbReference>
<evidence type="ECO:0000313" key="8">
    <source>
        <dbReference type="EMBL" id="MDV6235266.1"/>
    </source>
</evidence>
<feature type="domain" description="Histidine kinase" evidence="6">
    <location>
        <begin position="121"/>
        <end position="335"/>
    </location>
</feature>
<dbReference type="SUPFAM" id="SSF47384">
    <property type="entry name" value="Homodimeric domain of signal transducing histidine kinase"/>
    <property type="match status" value="1"/>
</dbReference>
<dbReference type="Proteomes" id="UP000232122">
    <property type="component" value="Unassembled WGS sequence"/>
</dbReference>
<dbReference type="InterPro" id="IPR013656">
    <property type="entry name" value="PAS_4"/>
</dbReference>
<dbReference type="InterPro" id="IPR005467">
    <property type="entry name" value="His_kinase_dom"/>
</dbReference>
<evidence type="ECO:0000259" key="7">
    <source>
        <dbReference type="PROSITE" id="PS50112"/>
    </source>
</evidence>
<dbReference type="EC" id="2.7.13.3" evidence="2"/>
<dbReference type="InterPro" id="IPR000014">
    <property type="entry name" value="PAS"/>
</dbReference>